<dbReference type="Gene3D" id="1.10.630.10">
    <property type="entry name" value="Cytochrome P450"/>
    <property type="match status" value="1"/>
</dbReference>
<feature type="transmembrane region" description="Helical" evidence="11">
    <location>
        <begin position="318"/>
        <end position="338"/>
    </location>
</feature>
<dbReference type="EMBL" id="JACGCI010000067">
    <property type="protein sequence ID" value="KAF6748928.1"/>
    <property type="molecule type" value="Genomic_DNA"/>
</dbReference>
<dbReference type="InterPro" id="IPR050364">
    <property type="entry name" value="Cytochrome_P450_fung"/>
</dbReference>
<dbReference type="PRINTS" id="PR00385">
    <property type="entry name" value="P450"/>
</dbReference>
<feature type="transmembrane region" description="Helical" evidence="11">
    <location>
        <begin position="12"/>
        <end position="38"/>
    </location>
</feature>
<organism evidence="12 13">
    <name type="scientific">Ephemerocybe angulata</name>
    <dbReference type="NCBI Taxonomy" id="980116"/>
    <lineage>
        <taxon>Eukaryota</taxon>
        <taxon>Fungi</taxon>
        <taxon>Dikarya</taxon>
        <taxon>Basidiomycota</taxon>
        <taxon>Agaricomycotina</taxon>
        <taxon>Agaricomycetes</taxon>
        <taxon>Agaricomycetidae</taxon>
        <taxon>Agaricales</taxon>
        <taxon>Agaricineae</taxon>
        <taxon>Psathyrellaceae</taxon>
        <taxon>Ephemerocybe</taxon>
    </lineage>
</organism>
<protein>
    <submittedName>
        <fullName evidence="12">Cytochrome P450</fullName>
    </submittedName>
</protein>
<comment type="cofactor">
    <cofactor evidence="1 9">
        <name>heme</name>
        <dbReference type="ChEBI" id="CHEBI:30413"/>
    </cofactor>
</comment>
<evidence type="ECO:0000313" key="13">
    <source>
        <dbReference type="Proteomes" id="UP000521943"/>
    </source>
</evidence>
<dbReference type="OrthoDB" id="2789670at2759"/>
<evidence type="ECO:0000256" key="9">
    <source>
        <dbReference type="PIRSR" id="PIRSR602401-1"/>
    </source>
</evidence>
<dbReference type="CDD" id="cd11065">
    <property type="entry name" value="CYP64-like"/>
    <property type="match status" value="1"/>
</dbReference>
<dbReference type="GO" id="GO:0020037">
    <property type="term" value="F:heme binding"/>
    <property type="evidence" value="ECO:0007669"/>
    <property type="project" value="InterPro"/>
</dbReference>
<accession>A0A8H6HNB6</accession>
<dbReference type="InterPro" id="IPR036396">
    <property type="entry name" value="Cyt_P450_sf"/>
</dbReference>
<keyword evidence="11" id="KW-1133">Transmembrane helix</keyword>
<name>A0A8H6HNB6_9AGAR</name>
<proteinExistence type="inferred from homology"/>
<dbReference type="GO" id="GO:0016705">
    <property type="term" value="F:oxidoreductase activity, acting on paired donors, with incorporation or reduction of molecular oxygen"/>
    <property type="evidence" value="ECO:0007669"/>
    <property type="project" value="InterPro"/>
</dbReference>
<gene>
    <name evidence="12" type="ORF">DFP72DRAFT_914998</name>
</gene>
<keyword evidence="13" id="KW-1185">Reference proteome</keyword>
<dbReference type="PRINTS" id="PR00463">
    <property type="entry name" value="EP450I"/>
</dbReference>
<evidence type="ECO:0000256" key="1">
    <source>
        <dbReference type="ARBA" id="ARBA00001971"/>
    </source>
</evidence>
<keyword evidence="5 9" id="KW-0479">Metal-binding</keyword>
<evidence type="ECO:0000256" key="2">
    <source>
        <dbReference type="ARBA" id="ARBA00005179"/>
    </source>
</evidence>
<dbReference type="Proteomes" id="UP000521943">
    <property type="component" value="Unassembled WGS sequence"/>
</dbReference>
<comment type="caution">
    <text evidence="12">The sequence shown here is derived from an EMBL/GenBank/DDBJ whole genome shotgun (WGS) entry which is preliminary data.</text>
</comment>
<keyword evidence="7 9" id="KW-0408">Iron</keyword>
<dbReference type="Pfam" id="PF00067">
    <property type="entry name" value="p450"/>
    <property type="match status" value="1"/>
</dbReference>
<dbReference type="PANTHER" id="PTHR46300:SF7">
    <property type="entry name" value="P450, PUTATIVE (EUROFUNG)-RELATED"/>
    <property type="match status" value="1"/>
</dbReference>
<evidence type="ECO:0000313" key="12">
    <source>
        <dbReference type="EMBL" id="KAF6748928.1"/>
    </source>
</evidence>
<dbReference type="SUPFAM" id="SSF48264">
    <property type="entry name" value="Cytochrome P450"/>
    <property type="match status" value="1"/>
</dbReference>
<keyword evidence="8 10" id="KW-0503">Monooxygenase</keyword>
<evidence type="ECO:0000256" key="10">
    <source>
        <dbReference type="RuleBase" id="RU000461"/>
    </source>
</evidence>
<dbReference type="InterPro" id="IPR002401">
    <property type="entry name" value="Cyt_P450_E_grp-I"/>
</dbReference>
<dbReference type="GO" id="GO:0005506">
    <property type="term" value="F:iron ion binding"/>
    <property type="evidence" value="ECO:0007669"/>
    <property type="project" value="InterPro"/>
</dbReference>
<sequence>MSSPCFAYPIPTMLYLVTALLQYPKTVTLALTLLHFYLRHRLKGRKDGRTGLPFPPGPAGYPIIGNMLDIPSQKAEYAYADLSRKYGDMVYLESMGTKILILSSVKRTKELFDTRSSIYSSRWTMPMLDAMGFRAYFSMQEYGPGWRRQRQLFHNHFNPTVVDRYHPLIMDETSLFIQDILANPGDFAKHTRSLFTSIILGSMYGIQPKGNDDPFITTPASTMEGFIVAGVPGSFLVDFIPALKHVPDWVPGTKWKQIAKYYAGKNIDTRVEPFIHVQEQMKTGCAKPSALLSMLDDLPPVGDPSRDTEIGYAMDTTAVGYLGMSLSIGLAALLLVSMHPDVQKRAQDELDRVVGFGRLPDFNDRHELVYINALIKEIFRFHQPVFLTLLPRMTYCDGYFIPKGTVVMGNAWEILHNPEDFPDPFTFNPDRFIKDGKLIKDVGDPTFGFGRRICPGRHISVDSIYAMISSTLAVFDISAPKDPDGTAILKFEVTEGLVM</sequence>
<keyword evidence="6 10" id="KW-0560">Oxidoreductase</keyword>
<reference evidence="12 13" key="1">
    <citation type="submission" date="2020-07" db="EMBL/GenBank/DDBJ databases">
        <title>Comparative genomics of pyrophilous fungi reveals a link between fire events and developmental genes.</title>
        <authorList>
            <consortium name="DOE Joint Genome Institute"/>
            <person name="Steindorff A.S."/>
            <person name="Carver A."/>
            <person name="Calhoun S."/>
            <person name="Stillman K."/>
            <person name="Liu H."/>
            <person name="Lipzen A."/>
            <person name="Pangilinan J."/>
            <person name="Labutti K."/>
            <person name="Bruns T.D."/>
            <person name="Grigoriev I.V."/>
        </authorList>
    </citation>
    <scope>NUCLEOTIDE SEQUENCE [LARGE SCALE GENOMIC DNA]</scope>
    <source>
        <strain evidence="12 13">CBS 144469</strain>
    </source>
</reference>
<keyword evidence="11" id="KW-0812">Transmembrane</keyword>
<dbReference type="InterPro" id="IPR017972">
    <property type="entry name" value="Cyt_P450_CS"/>
</dbReference>
<dbReference type="PROSITE" id="PS00086">
    <property type="entry name" value="CYTOCHROME_P450"/>
    <property type="match status" value="1"/>
</dbReference>
<evidence type="ECO:0000256" key="11">
    <source>
        <dbReference type="SAM" id="Phobius"/>
    </source>
</evidence>
<keyword evidence="4 9" id="KW-0349">Heme</keyword>
<keyword evidence="11" id="KW-0472">Membrane</keyword>
<evidence type="ECO:0000256" key="6">
    <source>
        <dbReference type="ARBA" id="ARBA00023002"/>
    </source>
</evidence>
<dbReference type="AlphaFoldDB" id="A0A8H6HNB6"/>
<comment type="pathway">
    <text evidence="2">Secondary metabolite biosynthesis.</text>
</comment>
<evidence type="ECO:0000256" key="7">
    <source>
        <dbReference type="ARBA" id="ARBA00023004"/>
    </source>
</evidence>
<evidence type="ECO:0000256" key="5">
    <source>
        <dbReference type="ARBA" id="ARBA00022723"/>
    </source>
</evidence>
<dbReference type="PANTHER" id="PTHR46300">
    <property type="entry name" value="P450, PUTATIVE (EUROFUNG)-RELATED-RELATED"/>
    <property type="match status" value="1"/>
</dbReference>
<dbReference type="InterPro" id="IPR001128">
    <property type="entry name" value="Cyt_P450"/>
</dbReference>
<comment type="similarity">
    <text evidence="3 10">Belongs to the cytochrome P450 family.</text>
</comment>
<evidence type="ECO:0000256" key="4">
    <source>
        <dbReference type="ARBA" id="ARBA00022617"/>
    </source>
</evidence>
<evidence type="ECO:0000256" key="3">
    <source>
        <dbReference type="ARBA" id="ARBA00010617"/>
    </source>
</evidence>
<dbReference type="GO" id="GO:0004497">
    <property type="term" value="F:monooxygenase activity"/>
    <property type="evidence" value="ECO:0007669"/>
    <property type="project" value="UniProtKB-KW"/>
</dbReference>
<feature type="binding site" description="axial binding residue" evidence="9">
    <location>
        <position position="454"/>
    </location>
    <ligand>
        <name>heme</name>
        <dbReference type="ChEBI" id="CHEBI:30413"/>
    </ligand>
    <ligandPart>
        <name>Fe</name>
        <dbReference type="ChEBI" id="CHEBI:18248"/>
    </ligandPart>
</feature>
<evidence type="ECO:0000256" key="8">
    <source>
        <dbReference type="ARBA" id="ARBA00023033"/>
    </source>
</evidence>